<dbReference type="InterPro" id="IPR007854">
    <property type="entry name" value="Fip1_dom"/>
</dbReference>
<evidence type="ECO:0000313" key="7">
    <source>
        <dbReference type="EMBL" id="CEG45937.1"/>
    </source>
</evidence>
<evidence type="ECO:0000256" key="3">
    <source>
        <dbReference type="ARBA" id="ARBA00022664"/>
    </source>
</evidence>
<reference evidence="8" key="1">
    <citation type="submission" date="2014-09" db="EMBL/GenBank/DDBJ databases">
        <authorList>
            <person name="Sharma Rahul"/>
            <person name="Thines Marco"/>
        </authorList>
    </citation>
    <scope>NUCLEOTIDE SEQUENCE [LARGE SCALE GENOMIC DNA]</scope>
</reference>
<evidence type="ECO:0000256" key="2">
    <source>
        <dbReference type="ARBA" id="ARBA00007459"/>
    </source>
</evidence>
<evidence type="ECO:0000256" key="1">
    <source>
        <dbReference type="ARBA" id="ARBA00004123"/>
    </source>
</evidence>
<name>A0A0P1AYJ7_PLAHL</name>
<dbReference type="GO" id="GO:0005847">
    <property type="term" value="C:mRNA cleavage and polyadenylation specificity factor complex"/>
    <property type="evidence" value="ECO:0007669"/>
    <property type="project" value="TreeGrafter"/>
</dbReference>
<dbReference type="InterPro" id="IPR051187">
    <property type="entry name" value="Pre-mRNA_3'-end_processing_reg"/>
</dbReference>
<evidence type="ECO:0000259" key="6">
    <source>
        <dbReference type="Pfam" id="PF05182"/>
    </source>
</evidence>
<organism evidence="7 8">
    <name type="scientific">Plasmopara halstedii</name>
    <name type="common">Downy mildew of sunflower</name>
    <dbReference type="NCBI Taxonomy" id="4781"/>
    <lineage>
        <taxon>Eukaryota</taxon>
        <taxon>Sar</taxon>
        <taxon>Stramenopiles</taxon>
        <taxon>Oomycota</taxon>
        <taxon>Peronosporomycetes</taxon>
        <taxon>Peronosporales</taxon>
        <taxon>Peronosporaceae</taxon>
        <taxon>Plasmopara</taxon>
    </lineage>
</organism>
<comment type="subcellular location">
    <subcellularLocation>
        <location evidence="1">Nucleus</location>
    </subcellularLocation>
</comment>
<dbReference type="PANTHER" id="PTHR13484">
    <property type="entry name" value="FIP1-LIKE 1 PROTEIN"/>
    <property type="match status" value="1"/>
</dbReference>
<evidence type="ECO:0000313" key="8">
    <source>
        <dbReference type="Proteomes" id="UP000054928"/>
    </source>
</evidence>
<dbReference type="EMBL" id="CCYD01001864">
    <property type="protein sequence ID" value="CEG45937.1"/>
    <property type="molecule type" value="Genomic_DNA"/>
</dbReference>
<feature type="compositionally biased region" description="Basic and acidic residues" evidence="5">
    <location>
        <begin position="386"/>
        <end position="510"/>
    </location>
</feature>
<feature type="compositionally biased region" description="Gly residues" evidence="5">
    <location>
        <begin position="334"/>
        <end position="356"/>
    </location>
</feature>
<dbReference type="AlphaFoldDB" id="A0A0P1AYJ7"/>
<feature type="region of interest" description="Disordered" evidence="5">
    <location>
        <begin position="140"/>
        <end position="170"/>
    </location>
</feature>
<keyword evidence="8" id="KW-1185">Reference proteome</keyword>
<evidence type="ECO:0000256" key="5">
    <source>
        <dbReference type="SAM" id="MobiDB-lite"/>
    </source>
</evidence>
<evidence type="ECO:0000256" key="4">
    <source>
        <dbReference type="ARBA" id="ARBA00023242"/>
    </source>
</evidence>
<dbReference type="RefSeq" id="XP_024582306.1">
    <property type="nucleotide sequence ID" value="XM_024716737.1"/>
</dbReference>
<dbReference type="Proteomes" id="UP000054928">
    <property type="component" value="Unassembled WGS sequence"/>
</dbReference>
<feature type="domain" description="Pre-mRNA polyadenylation factor Fip1" evidence="6">
    <location>
        <begin position="183"/>
        <end position="225"/>
    </location>
</feature>
<feature type="compositionally biased region" description="Polar residues" evidence="5">
    <location>
        <begin position="140"/>
        <end position="159"/>
    </location>
</feature>
<protein>
    <submittedName>
        <fullName evidence="7">Polyadenylation factor I complex, subunit FIP1</fullName>
    </submittedName>
</protein>
<dbReference type="OMA" id="PQMRMGM"/>
<dbReference type="GO" id="GO:0006397">
    <property type="term" value="P:mRNA processing"/>
    <property type="evidence" value="ECO:0007669"/>
    <property type="project" value="UniProtKB-KW"/>
</dbReference>
<feature type="compositionally biased region" description="Basic and acidic residues" evidence="5">
    <location>
        <begin position="357"/>
        <end position="377"/>
    </location>
</feature>
<feature type="compositionally biased region" description="Pro residues" evidence="5">
    <location>
        <begin position="308"/>
        <end position="323"/>
    </location>
</feature>
<dbReference type="Pfam" id="PF05182">
    <property type="entry name" value="Fip1"/>
    <property type="match status" value="1"/>
</dbReference>
<accession>A0A0P1AYJ7</accession>
<comment type="similarity">
    <text evidence="2">Belongs to the FIP1 family.</text>
</comment>
<dbReference type="OrthoDB" id="1917198at2759"/>
<dbReference type="STRING" id="4781.A0A0P1AYJ7"/>
<sequence length="548" mass="60594">MEDEEFGEDVLVTTRLDEISVKEEAKTEESRSTWETSNEMVIKIEKKEEAEDEDEELYGSVSIKLNASATSQSEAKVDKGTEIAATATCDVKDEPVVDSDDDEDDEDVAIVLSTDHASTKPTLRFTGGGNRYVRGSFAGQQHASSGVSSTGAMTSSQPGDSGGSTADGLDDMTMFGGRRTAFDVDIDLLEDRPWRKPGVDISDYFNYGFDEHSWREYATRQLRLRRELAVEKSTEQASRQAVNAANQQAMRDRDAKLQIRGGGGLPPRGFSGAMKGDGVDEQTGEWGAGGNGLPPMGGAPPRGAFLSGPPPRGWHPGMGPPPGFMGQQPWNGPPMGGAPWGAGPGVGPPWMGGPGGDRGRSGVVDDRGSSGKDDWSERPGGGSQEASRDRSKSRDRPRRDDPRSSGRRDEQDSSKGISDQDRNRDRDREDRRDHDRVSERDRNRVSERDRDRVSERDRDRVSERDRDRGRDGGRERDREKGREDRGRDRDRDRDRPREREGRGTVEQERERKIAMIDPAVAELVISGINVGIRQVKIRLIDCYKLTFV</sequence>
<dbReference type="GeneID" id="36397325"/>
<dbReference type="PANTHER" id="PTHR13484:SF0">
    <property type="entry name" value="PRE-MRNA 3'-END-PROCESSING FACTOR FIP1"/>
    <property type="match status" value="1"/>
</dbReference>
<proteinExistence type="inferred from homology"/>
<feature type="region of interest" description="Disordered" evidence="5">
    <location>
        <begin position="260"/>
        <end position="510"/>
    </location>
</feature>
<keyword evidence="3" id="KW-0507">mRNA processing</keyword>
<keyword evidence="4" id="KW-0539">Nucleus</keyword>